<dbReference type="InterPro" id="IPR036663">
    <property type="entry name" value="Fumarylacetoacetase_C_sf"/>
</dbReference>
<dbReference type="Gene3D" id="3.90.850.10">
    <property type="entry name" value="Fumarylacetoacetase-like, C-terminal domain"/>
    <property type="match status" value="1"/>
</dbReference>
<keyword evidence="3" id="KW-0378">Hydrolase</keyword>
<dbReference type="PANTHER" id="PTHR11820:SF90">
    <property type="entry name" value="FLUTATHIONE S-TRANSFERASE"/>
    <property type="match status" value="1"/>
</dbReference>
<dbReference type="GO" id="GO:0046872">
    <property type="term" value="F:metal ion binding"/>
    <property type="evidence" value="ECO:0007669"/>
    <property type="project" value="UniProtKB-KW"/>
</dbReference>
<evidence type="ECO:0000259" key="2">
    <source>
        <dbReference type="Pfam" id="PF01557"/>
    </source>
</evidence>
<evidence type="ECO:0000313" key="4">
    <source>
        <dbReference type="Proteomes" id="UP000664073"/>
    </source>
</evidence>
<dbReference type="Proteomes" id="UP000664073">
    <property type="component" value="Unassembled WGS sequence"/>
</dbReference>
<comment type="caution">
    <text evidence="3">The sequence shown here is derived from an EMBL/GenBank/DDBJ whole genome shotgun (WGS) entry which is preliminary data.</text>
</comment>
<keyword evidence="4" id="KW-1185">Reference proteome</keyword>
<gene>
    <name evidence="3" type="ORF">J2D77_16355</name>
</gene>
<protein>
    <submittedName>
        <fullName evidence="3">Fumarylacetoacetate hydrolase family protein</fullName>
    </submittedName>
</protein>
<dbReference type="PANTHER" id="PTHR11820">
    <property type="entry name" value="ACYLPYRUVASE"/>
    <property type="match status" value="1"/>
</dbReference>
<proteinExistence type="predicted"/>
<organism evidence="3 4">
    <name type="scientific">Acetobacter garciniae</name>
    <dbReference type="NCBI Taxonomy" id="2817435"/>
    <lineage>
        <taxon>Bacteria</taxon>
        <taxon>Pseudomonadati</taxon>
        <taxon>Pseudomonadota</taxon>
        <taxon>Alphaproteobacteria</taxon>
        <taxon>Acetobacterales</taxon>
        <taxon>Acetobacteraceae</taxon>
        <taxon>Acetobacter</taxon>
    </lineage>
</organism>
<accession>A0A939HN29</accession>
<reference evidence="3" key="1">
    <citation type="submission" date="2021-03" db="EMBL/GenBank/DDBJ databases">
        <title>The complete genome sequence of Acetobacter sp. TBRC 12339.</title>
        <authorList>
            <person name="Charoenyingcharoen P."/>
            <person name="Yukphan P."/>
        </authorList>
    </citation>
    <scope>NUCLEOTIDE SEQUENCE</scope>
    <source>
        <strain evidence="3">TBRC 12339</strain>
    </source>
</reference>
<dbReference type="Pfam" id="PF01557">
    <property type="entry name" value="FAA_hydrolase"/>
    <property type="match status" value="1"/>
</dbReference>
<dbReference type="InterPro" id="IPR011234">
    <property type="entry name" value="Fumarylacetoacetase-like_C"/>
</dbReference>
<dbReference type="AlphaFoldDB" id="A0A939HN29"/>
<name>A0A939HN29_9PROT</name>
<dbReference type="RefSeq" id="WP_207847540.1">
    <property type="nucleotide sequence ID" value="NZ_JAFVMH010000016.1"/>
</dbReference>
<sequence length="232" mass="25056">MTSAPSFLFPPPVSALPIEGSDKSFPVGRIWCVGRNYAEHSREMGSDPERNPPFFFAKPADAITTAQTLPFPRATSNLHHEVELVVALNGGGVALSPGQTQGLIYGYALGLDMTRRDMQEEAKKNRHPWALSKGFDDSCPISAIRPAASVHDLEQSLITLSVNGELRQKGRISDMIWSVPEIISALSHSVQLKPGDLIMTGTPAGVSQVKPGDVIEADCENVGHLSVRYTTP</sequence>
<evidence type="ECO:0000256" key="1">
    <source>
        <dbReference type="ARBA" id="ARBA00022723"/>
    </source>
</evidence>
<feature type="domain" description="Fumarylacetoacetase-like C-terminal" evidence="2">
    <location>
        <begin position="30"/>
        <end position="226"/>
    </location>
</feature>
<dbReference type="EMBL" id="JAFVMH010000016">
    <property type="protein sequence ID" value="MBO1326717.1"/>
    <property type="molecule type" value="Genomic_DNA"/>
</dbReference>
<dbReference type="GO" id="GO:0018773">
    <property type="term" value="F:acetylpyruvate hydrolase activity"/>
    <property type="evidence" value="ECO:0007669"/>
    <property type="project" value="TreeGrafter"/>
</dbReference>
<keyword evidence="1" id="KW-0479">Metal-binding</keyword>
<dbReference type="SUPFAM" id="SSF56529">
    <property type="entry name" value="FAH"/>
    <property type="match status" value="1"/>
</dbReference>
<evidence type="ECO:0000313" key="3">
    <source>
        <dbReference type="EMBL" id="MBO1326717.1"/>
    </source>
</evidence>